<gene>
    <name evidence="2" type="ORF">Q604_UNBC10912G0001</name>
</gene>
<accession>W1XZ07</accession>
<feature type="region of interest" description="Disordered" evidence="1">
    <location>
        <begin position="1"/>
        <end position="30"/>
    </location>
</feature>
<evidence type="ECO:0000256" key="1">
    <source>
        <dbReference type="SAM" id="MobiDB-lite"/>
    </source>
</evidence>
<protein>
    <submittedName>
        <fullName evidence="2">Uncharacterized protein</fullName>
    </submittedName>
</protein>
<feature type="non-terminal residue" evidence="2">
    <location>
        <position position="45"/>
    </location>
</feature>
<dbReference type="AlphaFoldDB" id="W1XZ07"/>
<evidence type="ECO:0000313" key="2">
    <source>
        <dbReference type="EMBL" id="ETJ34670.1"/>
    </source>
</evidence>
<sequence>MTKQKRKSNHKKSISSGQKKAGEVKKNENRISEFNKKYLNIEIDD</sequence>
<reference evidence="2" key="1">
    <citation type="submission" date="2013-12" db="EMBL/GenBank/DDBJ databases">
        <title>A Varibaculum cambriense genome reconstructed from a premature infant gut community with otherwise low bacterial novelty that shifts toward anaerobic metabolism during the third week of life.</title>
        <authorList>
            <person name="Brown C.T."/>
            <person name="Sharon I."/>
            <person name="Thomas B.C."/>
            <person name="Castelle C.J."/>
            <person name="Morowitz M.J."/>
            <person name="Banfield J.F."/>
        </authorList>
    </citation>
    <scope>NUCLEOTIDE SEQUENCE</scope>
</reference>
<feature type="compositionally biased region" description="Basic residues" evidence="1">
    <location>
        <begin position="1"/>
        <end position="13"/>
    </location>
</feature>
<dbReference type="EMBL" id="AZMM01010912">
    <property type="protein sequence ID" value="ETJ34670.1"/>
    <property type="molecule type" value="Genomic_DNA"/>
</dbReference>
<proteinExistence type="predicted"/>
<organism evidence="2">
    <name type="scientific">human gut metagenome</name>
    <dbReference type="NCBI Taxonomy" id="408170"/>
    <lineage>
        <taxon>unclassified sequences</taxon>
        <taxon>metagenomes</taxon>
        <taxon>organismal metagenomes</taxon>
    </lineage>
</organism>
<feature type="compositionally biased region" description="Basic and acidic residues" evidence="1">
    <location>
        <begin position="20"/>
        <end position="30"/>
    </location>
</feature>
<comment type="caution">
    <text evidence="2">The sequence shown here is derived from an EMBL/GenBank/DDBJ whole genome shotgun (WGS) entry which is preliminary data.</text>
</comment>
<name>W1XZ07_9ZZZZ</name>